<dbReference type="InterPro" id="IPR003117">
    <property type="entry name" value="cAMP_dep_PK_reg_su_I/II_a/b"/>
</dbReference>
<gene>
    <name evidence="2" type="primary">ORF220429</name>
</gene>
<dbReference type="EMBL" id="HACG01052243">
    <property type="protein sequence ID" value="CEK99114.1"/>
    <property type="molecule type" value="Transcribed_RNA"/>
</dbReference>
<evidence type="ECO:0000313" key="2">
    <source>
        <dbReference type="EMBL" id="CEK99114.1"/>
    </source>
</evidence>
<reference evidence="2" key="1">
    <citation type="submission" date="2014-12" db="EMBL/GenBank/DDBJ databases">
        <title>Insight into the proteome of Arion vulgaris.</title>
        <authorList>
            <person name="Aradska J."/>
            <person name="Bulat T."/>
            <person name="Smidak R."/>
            <person name="Sarate P."/>
            <person name="Gangsoo J."/>
            <person name="Sialana F."/>
            <person name="Bilban M."/>
            <person name="Lubec G."/>
        </authorList>
    </citation>
    <scope>NUCLEOTIDE SEQUENCE</scope>
    <source>
        <tissue evidence="2">Skin</tissue>
    </source>
</reference>
<feature type="non-terminal residue" evidence="2">
    <location>
        <position position="70"/>
    </location>
</feature>
<name>A0A0B7C0X6_9EUPU</name>
<feature type="non-terminal residue" evidence="2">
    <location>
        <position position="1"/>
    </location>
</feature>
<dbReference type="Pfam" id="PF02197">
    <property type="entry name" value="RIIa"/>
    <property type="match status" value="1"/>
</dbReference>
<accession>A0A0B7C0X6</accession>
<proteinExistence type="predicted"/>
<dbReference type="Gene3D" id="1.20.890.10">
    <property type="entry name" value="cAMP-dependent protein kinase regulatory subunit, dimerization-anchoring domain"/>
    <property type="match status" value="1"/>
</dbReference>
<evidence type="ECO:0000259" key="1">
    <source>
        <dbReference type="Pfam" id="PF02197"/>
    </source>
</evidence>
<dbReference type="AlphaFoldDB" id="A0A0B7C0X6"/>
<dbReference type="SUPFAM" id="SSF47391">
    <property type="entry name" value="Dimerization-anchoring domain of cAMP-dependent PK regulatory subunit"/>
    <property type="match status" value="1"/>
</dbReference>
<organism evidence="2">
    <name type="scientific">Arion vulgaris</name>
    <dbReference type="NCBI Taxonomy" id="1028688"/>
    <lineage>
        <taxon>Eukaryota</taxon>
        <taxon>Metazoa</taxon>
        <taxon>Spiralia</taxon>
        <taxon>Lophotrochozoa</taxon>
        <taxon>Mollusca</taxon>
        <taxon>Gastropoda</taxon>
        <taxon>Heterobranchia</taxon>
        <taxon>Euthyneura</taxon>
        <taxon>Panpulmonata</taxon>
        <taxon>Eupulmonata</taxon>
        <taxon>Stylommatophora</taxon>
        <taxon>Helicina</taxon>
        <taxon>Arionoidea</taxon>
        <taxon>Arionidae</taxon>
        <taxon>Arion</taxon>
    </lineage>
</organism>
<protein>
    <recommendedName>
        <fullName evidence="1">RIIa domain-containing protein</fullName>
    </recommendedName>
</protein>
<sequence>DNIQDTDKHFLEKNNVYGIMKDLLVKIVANRPDDPIQFIAKYFETLTVDDQSADLINRSTQVLSLTHHSR</sequence>
<feature type="domain" description="RIIa" evidence="1">
    <location>
        <begin position="20"/>
        <end position="46"/>
    </location>
</feature>